<dbReference type="EC" id="2.1.3.-" evidence="3"/>
<dbReference type="Gene3D" id="3.40.50.150">
    <property type="entry name" value="Vaccinia Virus protein VP39"/>
    <property type="match status" value="1"/>
</dbReference>
<proteinExistence type="inferred from homology"/>
<evidence type="ECO:0000313" key="7">
    <source>
        <dbReference type="Proteomes" id="UP000199073"/>
    </source>
</evidence>
<dbReference type="GO" id="GO:0032259">
    <property type="term" value="P:methylation"/>
    <property type="evidence" value="ECO:0007669"/>
    <property type="project" value="UniProtKB-KW"/>
</dbReference>
<dbReference type="HAMAP" id="MF_01589">
    <property type="entry name" value="Cx_SAM_synthase"/>
    <property type="match status" value="1"/>
</dbReference>
<feature type="binding site" evidence="3 4">
    <location>
        <begin position="129"/>
        <end position="130"/>
    </location>
    <ligand>
        <name>S-adenosyl-L-methionine</name>
        <dbReference type="ChEBI" id="CHEBI:59789"/>
    </ligand>
</feature>
<dbReference type="Pfam" id="PF13649">
    <property type="entry name" value="Methyltransf_25"/>
    <property type="match status" value="1"/>
</dbReference>
<feature type="binding site" evidence="3">
    <location>
        <position position="211"/>
    </location>
    <ligand>
        <name>S-adenosyl-L-methionine</name>
        <dbReference type="ChEBI" id="CHEBI:59789"/>
    </ligand>
</feature>
<name>A0A1H0NDG7_9BACT</name>
<dbReference type="Proteomes" id="UP000199073">
    <property type="component" value="Unassembled WGS sequence"/>
</dbReference>
<gene>
    <name evidence="3" type="primary">cmoA</name>
    <name evidence="6" type="ORF">SAMN05660330_01357</name>
</gene>
<feature type="domain" description="Methyltransferase" evidence="5">
    <location>
        <begin position="73"/>
        <end position="170"/>
    </location>
</feature>
<reference evidence="6 7" key="1">
    <citation type="submission" date="2016-10" db="EMBL/GenBank/DDBJ databases">
        <authorList>
            <person name="de Groot N.N."/>
        </authorList>
    </citation>
    <scope>NUCLEOTIDE SEQUENCE [LARGE SCALE GENOMIC DNA]</scope>
    <source>
        <strain evidence="6 7">DSM 12130</strain>
    </source>
</reference>
<evidence type="ECO:0000259" key="5">
    <source>
        <dbReference type="Pfam" id="PF13649"/>
    </source>
</evidence>
<keyword evidence="7" id="KW-1185">Reference proteome</keyword>
<keyword evidence="2 3" id="KW-0949">S-adenosyl-L-methionine</keyword>
<dbReference type="GO" id="GO:0016743">
    <property type="term" value="F:carboxyl- or carbamoyltransferase activity"/>
    <property type="evidence" value="ECO:0007669"/>
    <property type="project" value="UniProtKB-UniRule"/>
</dbReference>
<dbReference type="PANTHER" id="PTHR43861:SF2">
    <property type="entry name" value="CARBOXY-S-ADENOSYL-L-METHIONINE SYNTHASE"/>
    <property type="match status" value="1"/>
</dbReference>
<dbReference type="InterPro" id="IPR029063">
    <property type="entry name" value="SAM-dependent_MTases_sf"/>
</dbReference>
<evidence type="ECO:0000313" key="6">
    <source>
        <dbReference type="EMBL" id="SDO90757.1"/>
    </source>
</evidence>
<sequence length="256" mass="29212">MVQEVEKSSTMTESSKDNLFKVDSIEEDFVFNERVVEVFDDMLERSIPCYKQVIESSARLLVKFLTPGDTLYDLGCSNGTSLLAIAGMLPDDCGFSYTGIDNSAPMLEKARLKTELFSKQDSVSYLLEDITQFNHPGAGAIILGYTLQFIRPLQRESFLKSLYRCLRPGGVLLLSEKIISHDRRLNREYIDIYHQFKKSRGYSELEIAKKREALENVLIPFSIAENKEILTKCGFTAVETYFQWFNFVSMIAVKTV</sequence>
<dbReference type="GO" id="GO:0008168">
    <property type="term" value="F:methyltransferase activity"/>
    <property type="evidence" value="ECO:0007669"/>
    <property type="project" value="UniProtKB-KW"/>
</dbReference>
<comment type="function">
    <text evidence="3">Catalyzes the conversion of S-adenosyl-L-methionine (SAM) to carboxy-S-adenosyl-L-methionine (Cx-SAM).</text>
</comment>
<dbReference type="STRING" id="91360.SAMN05660330_01357"/>
<dbReference type="RefSeq" id="WP_245695014.1">
    <property type="nucleotide sequence ID" value="NZ_FNJI01000007.1"/>
</dbReference>
<dbReference type="NCBIfam" id="TIGR00740">
    <property type="entry name" value="carboxy-S-adenosyl-L-methionine synthase CmoA"/>
    <property type="match status" value="1"/>
</dbReference>
<feature type="binding site" evidence="3 4">
    <location>
        <position position="50"/>
    </location>
    <ligand>
        <name>S-adenosyl-L-methionine</name>
        <dbReference type="ChEBI" id="CHEBI:59789"/>
    </ligand>
</feature>
<dbReference type="GO" id="GO:1904047">
    <property type="term" value="F:S-adenosyl-L-methionine binding"/>
    <property type="evidence" value="ECO:0007669"/>
    <property type="project" value="UniProtKB-UniRule"/>
</dbReference>
<keyword evidence="1 3" id="KW-0808">Transferase</keyword>
<dbReference type="AlphaFoldDB" id="A0A1H0NDG7"/>
<dbReference type="GO" id="GO:0002098">
    <property type="term" value="P:tRNA wobble uridine modification"/>
    <property type="evidence" value="ECO:0007669"/>
    <property type="project" value="InterPro"/>
</dbReference>
<feature type="binding site" evidence="3 4">
    <location>
        <begin position="75"/>
        <end position="77"/>
    </location>
    <ligand>
        <name>S-adenosyl-L-methionine</name>
        <dbReference type="ChEBI" id="CHEBI:59789"/>
    </ligand>
</feature>
<feature type="binding site" evidence="3 4">
    <location>
        <begin position="101"/>
        <end position="102"/>
    </location>
    <ligand>
        <name>S-adenosyl-L-methionine</name>
        <dbReference type="ChEBI" id="CHEBI:59789"/>
    </ligand>
</feature>
<evidence type="ECO:0000256" key="1">
    <source>
        <dbReference type="ARBA" id="ARBA00022679"/>
    </source>
</evidence>
<evidence type="ECO:0000256" key="3">
    <source>
        <dbReference type="HAMAP-Rule" id="MF_01589"/>
    </source>
</evidence>
<organism evidence="6 7">
    <name type="scientific">Desulforhopalus singaporensis</name>
    <dbReference type="NCBI Taxonomy" id="91360"/>
    <lineage>
        <taxon>Bacteria</taxon>
        <taxon>Pseudomonadati</taxon>
        <taxon>Thermodesulfobacteriota</taxon>
        <taxon>Desulfobulbia</taxon>
        <taxon>Desulfobulbales</taxon>
        <taxon>Desulfocapsaceae</taxon>
        <taxon>Desulforhopalus</taxon>
    </lineage>
</organism>
<comment type="similarity">
    <text evidence="3">Belongs to the class I-like SAM-binding methyltransferase superfamily. Cx-SAM synthase family.</text>
</comment>
<dbReference type="InterPro" id="IPR041698">
    <property type="entry name" value="Methyltransf_25"/>
</dbReference>
<evidence type="ECO:0000256" key="4">
    <source>
        <dbReference type="PIRSR" id="PIRSR006325-1"/>
    </source>
</evidence>
<dbReference type="CDD" id="cd02440">
    <property type="entry name" value="AdoMet_MTases"/>
    <property type="match status" value="1"/>
</dbReference>
<keyword evidence="6" id="KW-0489">Methyltransferase</keyword>
<dbReference type="InterPro" id="IPR005271">
    <property type="entry name" value="CmoA"/>
</dbReference>
<protein>
    <recommendedName>
        <fullName evidence="3">Carboxy-S-adenosyl-L-methionine synthase</fullName>
        <shortName evidence="3">Cx-SAM synthase</shortName>
        <ecNumber evidence="3">2.1.3.-</ecNumber>
    </recommendedName>
</protein>
<dbReference type="PIRSF" id="PIRSF006325">
    <property type="entry name" value="MeTrfase_bac"/>
    <property type="match status" value="1"/>
</dbReference>
<evidence type="ECO:0000256" key="2">
    <source>
        <dbReference type="ARBA" id="ARBA00022691"/>
    </source>
</evidence>
<dbReference type="SUPFAM" id="SSF53335">
    <property type="entry name" value="S-adenosyl-L-methionine-dependent methyltransferases"/>
    <property type="match status" value="1"/>
</dbReference>
<dbReference type="EMBL" id="FNJI01000007">
    <property type="protein sequence ID" value="SDO90757.1"/>
    <property type="molecule type" value="Genomic_DNA"/>
</dbReference>
<comment type="catalytic activity">
    <reaction evidence="3">
        <text>prephenate + S-adenosyl-L-methionine = carboxy-S-adenosyl-L-methionine + 3-phenylpyruvate + H2O</text>
        <dbReference type="Rhea" id="RHEA:51692"/>
        <dbReference type="ChEBI" id="CHEBI:15377"/>
        <dbReference type="ChEBI" id="CHEBI:18005"/>
        <dbReference type="ChEBI" id="CHEBI:29934"/>
        <dbReference type="ChEBI" id="CHEBI:59789"/>
        <dbReference type="ChEBI" id="CHEBI:134278"/>
    </reaction>
</comment>
<dbReference type="PANTHER" id="PTHR43861">
    <property type="entry name" value="TRANS-ACONITATE 2-METHYLTRANSFERASE-RELATED"/>
    <property type="match status" value="1"/>
</dbReference>
<accession>A0A1H0NDG7</accession>
<comment type="caution">
    <text evidence="3">Lacks conserved residue(s) required for the propagation of feature annotation.</text>
</comment>